<dbReference type="EMBL" id="GDIQ01003898">
    <property type="protein sequence ID" value="JAN90839.1"/>
    <property type="molecule type" value="Transcribed_RNA"/>
</dbReference>
<name>A0A0P6IVX5_9CRUS</name>
<accession>A0A0P6IVX5</accession>
<dbReference type="AlphaFoldDB" id="A0A0P6IVX5"/>
<protein>
    <submittedName>
        <fullName evidence="1">Uncharacterized protein</fullName>
    </submittedName>
</protein>
<evidence type="ECO:0000313" key="1">
    <source>
        <dbReference type="EMBL" id="JAN90839.1"/>
    </source>
</evidence>
<sequence length="120" mass="14182">MPENTPNWIRIVSFMTSRETLLKEETSKKGRRKQLKNVHVNDVPSGSYMYGFFLCVHVFSFLLLSWMFSCSFVSLSEGPVRSIRCVYDRSSWWIFLVVYTRSKCCLFFVYTIGRLHDLND</sequence>
<reference evidence="1" key="1">
    <citation type="submission" date="2015-10" db="EMBL/GenBank/DDBJ databases">
        <title>EvidentialGene: Evidence-directed Construction of Complete mRNA Transcriptomes without Genomes.</title>
        <authorList>
            <person name="Gilbert D.G."/>
        </authorList>
    </citation>
    <scope>NUCLEOTIDE SEQUENCE</scope>
</reference>
<organism evidence="1">
    <name type="scientific">Daphnia magna</name>
    <dbReference type="NCBI Taxonomy" id="35525"/>
    <lineage>
        <taxon>Eukaryota</taxon>
        <taxon>Metazoa</taxon>
        <taxon>Ecdysozoa</taxon>
        <taxon>Arthropoda</taxon>
        <taxon>Crustacea</taxon>
        <taxon>Branchiopoda</taxon>
        <taxon>Diplostraca</taxon>
        <taxon>Cladocera</taxon>
        <taxon>Anomopoda</taxon>
        <taxon>Daphniidae</taxon>
        <taxon>Daphnia</taxon>
    </lineage>
</organism>
<proteinExistence type="predicted"/>